<dbReference type="GO" id="GO:0009001">
    <property type="term" value="F:serine O-acetyltransferase activity"/>
    <property type="evidence" value="ECO:0007669"/>
    <property type="project" value="UniProtKB-EC"/>
</dbReference>
<evidence type="ECO:0000256" key="3">
    <source>
        <dbReference type="ARBA" id="ARBA00013266"/>
    </source>
</evidence>
<comment type="pathway">
    <text evidence="1">Amino-acid biosynthesis; L-cysteine biosynthesis; L-cysteine from L-serine: step 1/2.</text>
</comment>
<name>A0A2Z4XYV6_9GAMM</name>
<dbReference type="PANTHER" id="PTHR42811">
    <property type="entry name" value="SERINE ACETYLTRANSFERASE"/>
    <property type="match status" value="1"/>
</dbReference>
<gene>
    <name evidence="10" type="ORF">CDH04_03955</name>
    <name evidence="11" type="ORF">FZC43_03955</name>
</gene>
<dbReference type="UniPathway" id="UPA00136">
    <property type="reaction ID" value="UER00199"/>
</dbReference>
<evidence type="ECO:0000313" key="10">
    <source>
        <dbReference type="EMBL" id="AXA33613.1"/>
    </source>
</evidence>
<dbReference type="InterPro" id="IPR011004">
    <property type="entry name" value="Trimer_LpxA-like_sf"/>
</dbReference>
<keyword evidence="5" id="KW-0028">Amino-acid biosynthesis</keyword>
<feature type="domain" description="Serine acetyltransferase N-terminal" evidence="9">
    <location>
        <begin position="73"/>
        <end position="123"/>
    </location>
</feature>
<evidence type="ECO:0000256" key="1">
    <source>
        <dbReference type="ARBA" id="ARBA00004876"/>
    </source>
</evidence>
<dbReference type="InterPro" id="IPR053376">
    <property type="entry name" value="Serine_acetyltransferase"/>
</dbReference>
<dbReference type="OrthoDB" id="9801456at2"/>
<sequence length="273" mass="30818">MIKNHDTCNPKDKTNILHLNLDIFLNNAKNILTHNVSKIPLITLDKSKLDLRCQLCNLLESFYLFIREKQELSAIQKTTDDFMTVMPTIEQLIEKDIQSAYERDPSAYNKVEIILCFPGIDAIMMHRISHALDNLNIPILPRMISKKTHEKTSIDIHPKAKIGESFFIDHGAGVVIGETCIVGNFVTLYHGVTLGAKSFPKDENNEVIRGIKRHPNIEDNVTIYSNTTILGDITIGRESIIGANVSITKDIAPKSRVYQQKYKQTTFEDGLGI</sequence>
<dbReference type="InterPro" id="IPR045304">
    <property type="entry name" value="LbH_SAT"/>
</dbReference>
<protein>
    <recommendedName>
        <fullName evidence="4">Serine acetyltransferase</fullName>
        <ecNumber evidence="3">2.3.1.30</ecNumber>
    </recommendedName>
</protein>
<evidence type="ECO:0000256" key="4">
    <source>
        <dbReference type="ARBA" id="ARBA00018522"/>
    </source>
</evidence>
<dbReference type="Pfam" id="PF06426">
    <property type="entry name" value="SATase_N"/>
    <property type="match status" value="1"/>
</dbReference>
<evidence type="ECO:0000256" key="7">
    <source>
        <dbReference type="ARBA" id="ARBA00023315"/>
    </source>
</evidence>
<dbReference type="AlphaFoldDB" id="A0A2Z4XYV6"/>
<evidence type="ECO:0000313" key="13">
    <source>
        <dbReference type="Proteomes" id="UP000681131"/>
    </source>
</evidence>
<dbReference type="Pfam" id="PF00132">
    <property type="entry name" value="Hexapep"/>
    <property type="match status" value="1"/>
</dbReference>
<evidence type="ECO:0000313" key="12">
    <source>
        <dbReference type="Proteomes" id="UP000251120"/>
    </source>
</evidence>
<dbReference type="InterPro" id="IPR001451">
    <property type="entry name" value="Hexapep"/>
</dbReference>
<dbReference type="InterPro" id="IPR042122">
    <property type="entry name" value="Ser_AcTrfase_N_sf"/>
</dbReference>
<keyword evidence="6" id="KW-0808">Transferase</keyword>
<dbReference type="Proteomes" id="UP000251120">
    <property type="component" value="Chromosome"/>
</dbReference>
<dbReference type="EMBL" id="CP043424">
    <property type="protein sequence ID" value="QIW11847.1"/>
    <property type="molecule type" value="Genomic_DNA"/>
</dbReference>
<evidence type="ECO:0000259" key="9">
    <source>
        <dbReference type="Pfam" id="PF06426"/>
    </source>
</evidence>
<dbReference type="RefSeq" id="WP_112869786.1">
    <property type="nucleotide sequence ID" value="NZ_CP021781.1"/>
</dbReference>
<evidence type="ECO:0000256" key="8">
    <source>
        <dbReference type="ARBA" id="ARBA00049486"/>
    </source>
</evidence>
<dbReference type="Proteomes" id="UP000681131">
    <property type="component" value="Chromosome"/>
</dbReference>
<comment type="catalytic activity">
    <reaction evidence="8">
        <text>L-serine + acetyl-CoA = O-acetyl-L-serine + CoA</text>
        <dbReference type="Rhea" id="RHEA:24560"/>
        <dbReference type="ChEBI" id="CHEBI:33384"/>
        <dbReference type="ChEBI" id="CHEBI:57287"/>
        <dbReference type="ChEBI" id="CHEBI:57288"/>
        <dbReference type="ChEBI" id="CHEBI:58340"/>
        <dbReference type="EC" id="2.3.1.30"/>
    </reaction>
</comment>
<reference evidence="10 12" key="1">
    <citation type="submission" date="2017-06" db="EMBL/GenBank/DDBJ databases">
        <title>Complete genome of Francisella adeliensis.</title>
        <authorList>
            <person name="Vallesi A."/>
            <person name="Sjodin A."/>
        </authorList>
    </citation>
    <scope>NUCLEOTIDE SEQUENCE [LARGE SCALE GENOMIC DNA]</scope>
    <source>
        <strain evidence="10 12">FDC440</strain>
    </source>
</reference>
<dbReference type="GO" id="GO:0006535">
    <property type="term" value="P:cysteine biosynthetic process from serine"/>
    <property type="evidence" value="ECO:0007669"/>
    <property type="project" value="InterPro"/>
</dbReference>
<dbReference type="Gene3D" id="1.10.3130.10">
    <property type="entry name" value="serine acetyltransferase, domain 1"/>
    <property type="match status" value="1"/>
</dbReference>
<dbReference type="EMBL" id="CP021781">
    <property type="protein sequence ID" value="AXA33613.1"/>
    <property type="molecule type" value="Genomic_DNA"/>
</dbReference>
<dbReference type="EC" id="2.3.1.30" evidence="3"/>
<dbReference type="KEGG" id="fad:CDH04_03955"/>
<proteinExistence type="inferred from homology"/>
<dbReference type="GO" id="GO:0005737">
    <property type="term" value="C:cytoplasm"/>
    <property type="evidence" value="ECO:0007669"/>
    <property type="project" value="InterPro"/>
</dbReference>
<dbReference type="SUPFAM" id="SSF51161">
    <property type="entry name" value="Trimeric LpxA-like enzymes"/>
    <property type="match status" value="1"/>
</dbReference>
<dbReference type="CDD" id="cd03354">
    <property type="entry name" value="LbH_SAT"/>
    <property type="match status" value="1"/>
</dbReference>
<evidence type="ECO:0000313" key="11">
    <source>
        <dbReference type="EMBL" id="QIW11847.1"/>
    </source>
</evidence>
<comment type="similarity">
    <text evidence="2">Belongs to the transferase hexapeptide repeat family.</text>
</comment>
<dbReference type="Gene3D" id="2.160.10.10">
    <property type="entry name" value="Hexapeptide repeat proteins"/>
    <property type="match status" value="1"/>
</dbReference>
<keyword evidence="13" id="KW-1185">Reference proteome</keyword>
<evidence type="ECO:0000256" key="6">
    <source>
        <dbReference type="ARBA" id="ARBA00022679"/>
    </source>
</evidence>
<dbReference type="NCBIfam" id="NF041874">
    <property type="entry name" value="EPS_EpsC"/>
    <property type="match status" value="1"/>
</dbReference>
<accession>A0A2Z4XYV6</accession>
<evidence type="ECO:0000256" key="5">
    <source>
        <dbReference type="ARBA" id="ARBA00022605"/>
    </source>
</evidence>
<dbReference type="InterPro" id="IPR010493">
    <property type="entry name" value="Ser_AcTrfase_N"/>
</dbReference>
<keyword evidence="7" id="KW-0012">Acyltransferase</keyword>
<organism evidence="10 12">
    <name type="scientific">Francisella adeliensis</name>
    <dbReference type="NCBI Taxonomy" id="2007306"/>
    <lineage>
        <taxon>Bacteria</taxon>
        <taxon>Pseudomonadati</taxon>
        <taxon>Pseudomonadota</taxon>
        <taxon>Gammaproteobacteria</taxon>
        <taxon>Thiotrichales</taxon>
        <taxon>Francisellaceae</taxon>
        <taxon>Francisella</taxon>
    </lineage>
</organism>
<evidence type="ECO:0000256" key="2">
    <source>
        <dbReference type="ARBA" id="ARBA00007274"/>
    </source>
</evidence>
<reference evidence="11 13" key="2">
    <citation type="submission" date="2019-08" db="EMBL/GenBank/DDBJ databases">
        <title>Complete genome sequences of Francisella adeliensis (FSC1325 and FSC1326).</title>
        <authorList>
            <person name="Ohrman C."/>
            <person name="Uneklint I."/>
            <person name="Vallesi A."/>
            <person name="Karlsson L."/>
            <person name="Sjodin A."/>
        </authorList>
    </citation>
    <scope>NUCLEOTIDE SEQUENCE [LARGE SCALE GENOMIC DNA]</scope>
    <source>
        <strain evidence="11 13">FSC1325</strain>
    </source>
</reference>